<sequence>MNNYEFDINTKSVTDMFNDFDKKLRKKTLVNVLKKSANILRKQTISNLKSVVKNIDRKDKYNNTLRKGIKVSVAKNSESVKVHLLGNYKLKWFELGTVPRYAKNFKRKKMQKERYTGSIKRYNFFANAKQQTETQVFNSIEENLTAIIKQINEKYKNK</sequence>
<proteinExistence type="predicted"/>
<evidence type="ECO:0000313" key="1">
    <source>
        <dbReference type="EMBL" id="KAA6344039.1"/>
    </source>
</evidence>
<accession>A0A5J4SCZ9</accession>
<protein>
    <recommendedName>
        <fullName evidence="2">HK97 gp10 family phage protein</fullName>
    </recommendedName>
</protein>
<dbReference type="AlphaFoldDB" id="A0A5J4SCZ9"/>
<organism evidence="1">
    <name type="scientific">termite gut metagenome</name>
    <dbReference type="NCBI Taxonomy" id="433724"/>
    <lineage>
        <taxon>unclassified sequences</taxon>
        <taxon>metagenomes</taxon>
        <taxon>organismal metagenomes</taxon>
    </lineage>
</organism>
<reference evidence="1" key="1">
    <citation type="submission" date="2019-03" db="EMBL/GenBank/DDBJ databases">
        <title>Single cell metagenomics reveals metabolic interactions within the superorganism composed of flagellate Streblomastix strix and complex community of Bacteroidetes bacteria on its surface.</title>
        <authorList>
            <person name="Treitli S.C."/>
            <person name="Kolisko M."/>
            <person name="Husnik F."/>
            <person name="Keeling P."/>
            <person name="Hampl V."/>
        </authorList>
    </citation>
    <scope>NUCLEOTIDE SEQUENCE</scope>
    <source>
        <strain evidence="1">STM</strain>
    </source>
</reference>
<dbReference type="EMBL" id="SNRY01000238">
    <property type="protein sequence ID" value="KAA6344039.1"/>
    <property type="molecule type" value="Genomic_DNA"/>
</dbReference>
<evidence type="ECO:0008006" key="2">
    <source>
        <dbReference type="Google" id="ProtNLM"/>
    </source>
</evidence>
<name>A0A5J4SCZ9_9ZZZZ</name>
<gene>
    <name evidence="1" type="ORF">EZS27_008296</name>
</gene>
<comment type="caution">
    <text evidence="1">The sequence shown here is derived from an EMBL/GenBank/DDBJ whole genome shotgun (WGS) entry which is preliminary data.</text>
</comment>